<dbReference type="PROSITE" id="PS51257">
    <property type="entry name" value="PROKAR_LIPOPROTEIN"/>
    <property type="match status" value="1"/>
</dbReference>
<evidence type="ECO:0000313" key="4">
    <source>
        <dbReference type="Proteomes" id="UP000220922"/>
    </source>
</evidence>
<name>A0A2H3KZ50_9CHLR</name>
<protein>
    <recommendedName>
        <fullName evidence="2">YtkA-like domain-containing protein</fullName>
    </recommendedName>
</protein>
<proteinExistence type="predicted"/>
<organism evidence="3 4">
    <name type="scientific">Candidatus Chloroploca asiatica</name>
    <dbReference type="NCBI Taxonomy" id="1506545"/>
    <lineage>
        <taxon>Bacteria</taxon>
        <taxon>Bacillati</taxon>
        <taxon>Chloroflexota</taxon>
        <taxon>Chloroflexia</taxon>
        <taxon>Chloroflexales</taxon>
        <taxon>Chloroflexineae</taxon>
        <taxon>Oscillochloridaceae</taxon>
        <taxon>Candidatus Chloroploca</taxon>
    </lineage>
</organism>
<dbReference type="EMBL" id="LYXE01000024">
    <property type="protein sequence ID" value="PDW00905.1"/>
    <property type="molecule type" value="Genomic_DNA"/>
</dbReference>
<accession>A0A2H3KZ50</accession>
<keyword evidence="4" id="KW-1185">Reference proteome</keyword>
<feature type="signal peptide" evidence="1">
    <location>
        <begin position="1"/>
        <end position="19"/>
    </location>
</feature>
<reference evidence="3 4" key="1">
    <citation type="submission" date="2016-05" db="EMBL/GenBank/DDBJ databases">
        <authorList>
            <person name="Lavstsen T."/>
            <person name="Jespersen J.S."/>
        </authorList>
    </citation>
    <scope>NUCLEOTIDE SEQUENCE [LARGE SCALE GENOMIC DNA]</scope>
    <source>
        <strain evidence="3 4">B7-9</strain>
    </source>
</reference>
<evidence type="ECO:0000313" key="3">
    <source>
        <dbReference type="EMBL" id="PDW00905.1"/>
    </source>
</evidence>
<gene>
    <name evidence="3" type="ORF">A9Q02_08600</name>
</gene>
<dbReference type="InterPro" id="IPR032693">
    <property type="entry name" value="YtkA-like_dom"/>
</dbReference>
<dbReference type="Pfam" id="PF13115">
    <property type="entry name" value="YtkA"/>
    <property type="match status" value="1"/>
</dbReference>
<keyword evidence="1" id="KW-0732">Signal</keyword>
<feature type="chain" id="PRO_5013547628" description="YtkA-like domain-containing protein" evidence="1">
    <location>
        <begin position="20"/>
        <end position="135"/>
    </location>
</feature>
<dbReference type="AlphaFoldDB" id="A0A2H3KZ50"/>
<sequence length="135" mass="14956">MGRNIFLLCACFFFFAACGMPSPAPEEELTQQQQTIGDLTIAFEGVAVPRINTSQQFVITLTDETGQPRDGADVYIDMTMPAMPMGINRPIAELEGEGRYVAYSAYTMEGDWEMIVVVRLGDDEYRAVFPVVAVE</sequence>
<evidence type="ECO:0000259" key="2">
    <source>
        <dbReference type="Pfam" id="PF13115"/>
    </source>
</evidence>
<dbReference type="RefSeq" id="WP_172450534.1">
    <property type="nucleotide sequence ID" value="NZ_LYXE01000024.1"/>
</dbReference>
<feature type="domain" description="YtkA-like" evidence="2">
    <location>
        <begin position="36"/>
        <end position="116"/>
    </location>
</feature>
<evidence type="ECO:0000256" key="1">
    <source>
        <dbReference type="SAM" id="SignalP"/>
    </source>
</evidence>
<dbReference type="Proteomes" id="UP000220922">
    <property type="component" value="Unassembled WGS sequence"/>
</dbReference>
<comment type="caution">
    <text evidence="3">The sequence shown here is derived from an EMBL/GenBank/DDBJ whole genome shotgun (WGS) entry which is preliminary data.</text>
</comment>